<keyword evidence="9" id="KW-1185">Reference proteome</keyword>
<dbReference type="InterPro" id="IPR050739">
    <property type="entry name" value="MFP"/>
</dbReference>
<keyword evidence="5" id="KW-0175">Coiled coil</keyword>
<dbReference type="Pfam" id="PF25963">
    <property type="entry name" value="Beta-barrel_AAEA"/>
    <property type="match status" value="1"/>
</dbReference>
<dbReference type="EMBL" id="CP024847">
    <property type="protein sequence ID" value="AUR52615.1"/>
    <property type="molecule type" value="Genomic_DNA"/>
</dbReference>
<evidence type="ECO:0000259" key="7">
    <source>
        <dbReference type="Pfam" id="PF25963"/>
    </source>
</evidence>
<dbReference type="Gene3D" id="2.40.50.100">
    <property type="match status" value="1"/>
</dbReference>
<keyword evidence="2 6" id="KW-0812">Transmembrane</keyword>
<dbReference type="GO" id="GO:0016020">
    <property type="term" value="C:membrane"/>
    <property type="evidence" value="ECO:0007669"/>
    <property type="project" value="UniProtKB-SubCell"/>
</dbReference>
<dbReference type="Gene3D" id="2.40.30.170">
    <property type="match status" value="1"/>
</dbReference>
<evidence type="ECO:0000256" key="6">
    <source>
        <dbReference type="SAM" id="Phobius"/>
    </source>
</evidence>
<dbReference type="Proteomes" id="UP000236655">
    <property type="component" value="Chromosome"/>
</dbReference>
<dbReference type="AlphaFoldDB" id="A0A2I7N8Q2"/>
<dbReference type="SUPFAM" id="SSF111369">
    <property type="entry name" value="HlyD-like secretion proteins"/>
    <property type="match status" value="1"/>
</dbReference>
<accession>A0A2I7N8Q2</accession>
<feature type="domain" description="p-hydroxybenzoic acid efflux pump subunit AaeA-like beta-barrel" evidence="7">
    <location>
        <begin position="236"/>
        <end position="331"/>
    </location>
</feature>
<evidence type="ECO:0000256" key="2">
    <source>
        <dbReference type="ARBA" id="ARBA00022692"/>
    </source>
</evidence>
<dbReference type="PANTHER" id="PTHR30386:SF26">
    <property type="entry name" value="TRANSPORT PROTEIN COMB"/>
    <property type="match status" value="1"/>
</dbReference>
<evidence type="ECO:0000256" key="3">
    <source>
        <dbReference type="ARBA" id="ARBA00022989"/>
    </source>
</evidence>
<evidence type="ECO:0000313" key="9">
    <source>
        <dbReference type="Proteomes" id="UP000236655"/>
    </source>
</evidence>
<evidence type="ECO:0000256" key="1">
    <source>
        <dbReference type="ARBA" id="ARBA00004167"/>
    </source>
</evidence>
<sequence length="334" mass="38156">MIRLLIRKLKRHLNFANVVIGLGSLTALIYIFSYLFPITDNAFVVNNVRPVAAQVRGYVTNIYIKNGDYVHKGQKLFTVFDKPYQYAYEQLSADLEAAKAKLQVAKKTLERDQQISVNQEATYVKLAQDDEKYQQAYKINAISKMTLQNSEQATKAAKATWLAAQKQIELDKESIVAAEKEIASLTAKVKNAKVDLDETIVYAEDDGIIQNFFVSLGTPVNINQPLFSFVETRETYFQANFNETDLRNVQTGDDVLIFPRIYLGQKVFHGKIISDYWAANRQTTDNRSQMQNVTNENQWVLLPQRMPVQIKVMDPDPKYPLRVGTSAYVYIQTK</sequence>
<protein>
    <submittedName>
        <fullName evidence="8">Hemolysin D</fullName>
    </submittedName>
</protein>
<name>A0A2I7N8Q2_9NEIS</name>
<dbReference type="PANTHER" id="PTHR30386">
    <property type="entry name" value="MEMBRANE FUSION SUBUNIT OF EMRAB-TOLC MULTIDRUG EFFLUX PUMP"/>
    <property type="match status" value="1"/>
</dbReference>
<evidence type="ECO:0000256" key="5">
    <source>
        <dbReference type="SAM" id="Coils"/>
    </source>
</evidence>
<reference evidence="9" key="1">
    <citation type="submission" date="2017-11" db="EMBL/GenBank/DDBJ databases">
        <authorList>
            <person name="Chan K.G."/>
            <person name="Lee L.S."/>
        </authorList>
    </citation>
    <scope>NUCLEOTIDE SEQUENCE [LARGE SCALE GENOMIC DNA]</scope>
    <source>
        <strain evidence="9">DSM 100970</strain>
    </source>
</reference>
<dbReference type="KEGG" id="nba:CUN60_10010"/>
<feature type="transmembrane region" description="Helical" evidence="6">
    <location>
        <begin position="12"/>
        <end position="36"/>
    </location>
</feature>
<feature type="coiled-coil region" evidence="5">
    <location>
        <begin position="168"/>
        <end position="195"/>
    </location>
</feature>
<feature type="coiled-coil region" evidence="5">
    <location>
        <begin position="88"/>
        <end position="115"/>
    </location>
</feature>
<comment type="subcellular location">
    <subcellularLocation>
        <location evidence="1">Membrane</location>
        <topology evidence="1">Single-pass membrane protein</topology>
    </subcellularLocation>
</comment>
<dbReference type="OrthoDB" id="9811754at2"/>
<keyword evidence="3 6" id="KW-1133">Transmembrane helix</keyword>
<evidence type="ECO:0000313" key="8">
    <source>
        <dbReference type="EMBL" id="AUR52615.1"/>
    </source>
</evidence>
<dbReference type="RefSeq" id="WP_102951904.1">
    <property type="nucleotide sequence ID" value="NZ_CP024847.1"/>
</dbReference>
<keyword evidence="4 6" id="KW-0472">Membrane</keyword>
<gene>
    <name evidence="8" type="ORF">CUN60_10010</name>
</gene>
<proteinExistence type="predicted"/>
<dbReference type="InterPro" id="IPR058634">
    <property type="entry name" value="AaeA-lik-b-barrel"/>
</dbReference>
<organism evidence="8 9">
    <name type="scientific">Aquella oligotrophica</name>
    <dbReference type="NCBI Taxonomy" id="2067065"/>
    <lineage>
        <taxon>Bacteria</taxon>
        <taxon>Pseudomonadati</taxon>
        <taxon>Pseudomonadota</taxon>
        <taxon>Betaproteobacteria</taxon>
        <taxon>Neisseriales</taxon>
        <taxon>Neisseriaceae</taxon>
        <taxon>Aquella</taxon>
    </lineage>
</organism>
<evidence type="ECO:0000256" key="4">
    <source>
        <dbReference type="ARBA" id="ARBA00023136"/>
    </source>
</evidence>